<dbReference type="PROSITE" id="PS01186">
    <property type="entry name" value="EGF_2"/>
    <property type="match status" value="6"/>
</dbReference>
<dbReference type="FunFam" id="2.10.25.10:FF:000004">
    <property type="entry name" value="Neurogenic locus notch 1"/>
    <property type="match status" value="1"/>
</dbReference>
<evidence type="ECO:0000256" key="5">
    <source>
        <dbReference type="ARBA" id="ARBA00022729"/>
    </source>
</evidence>
<evidence type="ECO:0000256" key="17">
    <source>
        <dbReference type="SAM" id="Phobius"/>
    </source>
</evidence>
<dbReference type="InterPro" id="IPR000152">
    <property type="entry name" value="EGF-type_Asp/Asn_hydroxyl_site"/>
</dbReference>
<evidence type="ECO:0000256" key="16">
    <source>
        <dbReference type="RuleBase" id="RU280815"/>
    </source>
</evidence>
<evidence type="ECO:0000259" key="20">
    <source>
        <dbReference type="PROSITE" id="PS51051"/>
    </source>
</evidence>
<dbReference type="SMART" id="SM00179">
    <property type="entry name" value="EGF_CA"/>
    <property type="match status" value="6"/>
</dbReference>
<evidence type="ECO:0000256" key="8">
    <source>
        <dbReference type="ARBA" id="ARBA00022837"/>
    </source>
</evidence>
<dbReference type="PANTHER" id="PTHR24049:SF22">
    <property type="entry name" value="DROSOPHILA CRUMBS HOMOLOG"/>
    <property type="match status" value="1"/>
</dbReference>
<dbReference type="FunFam" id="2.10.25.140:FF:000001">
    <property type="entry name" value="Delta-like protein"/>
    <property type="match status" value="1"/>
</dbReference>
<dbReference type="InterPro" id="IPR011651">
    <property type="entry name" value="Notch_ligand_N"/>
</dbReference>
<keyword evidence="3 14" id="KW-0245">EGF-like domain</keyword>
<dbReference type="InterPro" id="IPR001881">
    <property type="entry name" value="EGF-like_Ca-bd_dom"/>
</dbReference>
<dbReference type="InterPro" id="IPR013032">
    <property type="entry name" value="EGF-like_CS"/>
</dbReference>
<dbReference type="InterPro" id="IPR009030">
    <property type="entry name" value="Growth_fac_rcpt_cys_sf"/>
</dbReference>
<keyword evidence="6 16" id="KW-0677">Repeat</keyword>
<dbReference type="FunFam" id="2.10.25.10:FF:000018">
    <property type="entry name" value="Delta-like 1"/>
    <property type="match status" value="1"/>
</dbReference>
<dbReference type="InterPro" id="IPR000742">
    <property type="entry name" value="EGF"/>
</dbReference>
<comment type="caution">
    <text evidence="21">The sequence shown here is derived from an EMBL/GenBank/DDBJ whole genome shotgun (WGS) entry which is preliminary data.</text>
</comment>
<feature type="disulfide bond" evidence="15">
    <location>
        <begin position="168"/>
        <end position="177"/>
    </location>
</feature>
<keyword evidence="8" id="KW-0106">Calcium</keyword>
<dbReference type="EMBL" id="JAFDVH010000018">
    <property type="protein sequence ID" value="KAG7461325.1"/>
    <property type="molecule type" value="Genomic_DNA"/>
</dbReference>
<keyword evidence="11 16" id="KW-0472">Membrane</keyword>
<proteinExistence type="predicted"/>
<evidence type="ECO:0000256" key="13">
    <source>
        <dbReference type="ARBA" id="ARBA00023180"/>
    </source>
</evidence>
<dbReference type="Gene3D" id="2.10.25.10">
    <property type="entry name" value="Laminin"/>
    <property type="match status" value="7"/>
</dbReference>
<evidence type="ECO:0000256" key="10">
    <source>
        <dbReference type="ARBA" id="ARBA00022989"/>
    </source>
</evidence>
<dbReference type="Pfam" id="PF00008">
    <property type="entry name" value="EGF"/>
    <property type="match status" value="5"/>
</dbReference>
<keyword evidence="2 16" id="KW-0217">Developmental protein</keyword>
<evidence type="ECO:0000256" key="12">
    <source>
        <dbReference type="ARBA" id="ARBA00023157"/>
    </source>
</evidence>
<comment type="function">
    <text evidence="16">Putative Notch ligand involved in the mediation of Notch signaling.</text>
</comment>
<dbReference type="Pfam" id="PF21700">
    <property type="entry name" value="EGF_DL_JAG"/>
    <property type="match status" value="1"/>
</dbReference>
<protein>
    <recommendedName>
        <fullName evidence="16">Delta-like protein</fullName>
    </recommendedName>
</protein>
<reference evidence="21" key="1">
    <citation type="submission" date="2021-01" db="EMBL/GenBank/DDBJ databases">
        <authorList>
            <person name="Zahm M."/>
            <person name="Roques C."/>
            <person name="Cabau C."/>
            <person name="Klopp C."/>
            <person name="Donnadieu C."/>
            <person name="Jouanno E."/>
            <person name="Lampietro C."/>
            <person name="Louis A."/>
            <person name="Herpin A."/>
            <person name="Echchiki A."/>
            <person name="Berthelot C."/>
            <person name="Parey E."/>
            <person name="Roest-Crollius H."/>
            <person name="Braasch I."/>
            <person name="Postlethwait J."/>
            <person name="Bobe J."/>
            <person name="Montfort J."/>
            <person name="Bouchez O."/>
            <person name="Begum T."/>
            <person name="Mejri S."/>
            <person name="Adams A."/>
            <person name="Chen W.-J."/>
            <person name="Guiguen Y."/>
        </authorList>
    </citation>
    <scope>NUCLEOTIDE SEQUENCE</scope>
    <source>
        <strain evidence="21">YG-15Mar2019-1</strain>
        <tissue evidence="21">Brain</tissue>
    </source>
</reference>
<evidence type="ECO:0000256" key="1">
    <source>
        <dbReference type="ARBA" id="ARBA00004479"/>
    </source>
</evidence>
<dbReference type="GO" id="GO:0005509">
    <property type="term" value="F:calcium ion binding"/>
    <property type="evidence" value="ECO:0007669"/>
    <property type="project" value="InterPro"/>
</dbReference>
<dbReference type="GO" id="GO:0048513">
    <property type="term" value="P:animal organ development"/>
    <property type="evidence" value="ECO:0007669"/>
    <property type="project" value="UniProtKB-ARBA"/>
</dbReference>
<dbReference type="CDD" id="cd00054">
    <property type="entry name" value="EGF_CA"/>
    <property type="match status" value="4"/>
</dbReference>
<dbReference type="SUPFAM" id="SSF57196">
    <property type="entry name" value="EGF/Laminin"/>
    <property type="match status" value="4"/>
</dbReference>
<feature type="disulfide bond" evidence="14">
    <location>
        <begin position="421"/>
        <end position="430"/>
    </location>
</feature>
<dbReference type="Pfam" id="PF07657">
    <property type="entry name" value="MNNL"/>
    <property type="match status" value="1"/>
</dbReference>
<evidence type="ECO:0000256" key="15">
    <source>
        <dbReference type="PROSITE-ProRule" id="PRU00377"/>
    </source>
</evidence>
<dbReference type="PROSITE" id="PS00022">
    <property type="entry name" value="EGF_1"/>
    <property type="match status" value="8"/>
</dbReference>
<feature type="domain" description="EGF-like" evidence="19">
    <location>
        <begin position="471"/>
        <end position="509"/>
    </location>
</feature>
<evidence type="ECO:0000259" key="19">
    <source>
        <dbReference type="PROSITE" id="PS50026"/>
    </source>
</evidence>
<accession>A0A9D3T0L1</accession>
<keyword evidence="22" id="KW-1185">Reference proteome</keyword>
<dbReference type="Gene3D" id="2.10.25.140">
    <property type="match status" value="1"/>
</dbReference>
<feature type="domain" description="EGF-like" evidence="19">
    <location>
        <begin position="355"/>
        <end position="393"/>
    </location>
</feature>
<dbReference type="GO" id="GO:1901222">
    <property type="term" value="P:regulation of non-canonical NF-kappaB signal transduction"/>
    <property type="evidence" value="ECO:0007669"/>
    <property type="project" value="UniProtKB-ARBA"/>
</dbReference>
<feature type="disulfide bond" evidence="14">
    <location>
        <begin position="459"/>
        <end position="468"/>
    </location>
</feature>
<name>A0A9D3T0L1_MEGAT</name>
<evidence type="ECO:0000256" key="4">
    <source>
        <dbReference type="ARBA" id="ARBA00022692"/>
    </source>
</evidence>
<dbReference type="Proteomes" id="UP001046870">
    <property type="component" value="Chromosome 18"/>
</dbReference>
<dbReference type="InterPro" id="IPR051022">
    <property type="entry name" value="Notch_Cell-Fate_Det"/>
</dbReference>
<dbReference type="SUPFAM" id="SSF57184">
    <property type="entry name" value="Growth factor receptor domain"/>
    <property type="match status" value="1"/>
</dbReference>
<evidence type="ECO:0000256" key="18">
    <source>
        <dbReference type="SAM" id="SignalP"/>
    </source>
</evidence>
<feature type="transmembrane region" description="Helical" evidence="17">
    <location>
        <begin position="529"/>
        <end position="552"/>
    </location>
</feature>
<dbReference type="FunFam" id="2.60.40.3510:FF:000003">
    <property type="entry name" value="Delta-like protein"/>
    <property type="match status" value="1"/>
</dbReference>
<evidence type="ECO:0000256" key="3">
    <source>
        <dbReference type="ARBA" id="ARBA00022536"/>
    </source>
</evidence>
<dbReference type="PROSITE" id="PS00010">
    <property type="entry name" value="ASX_HYDROXYL"/>
    <property type="match status" value="2"/>
</dbReference>
<feature type="domain" description="EGF-like" evidence="19">
    <location>
        <begin position="317"/>
        <end position="353"/>
    </location>
</feature>
<feature type="domain" description="EGF-like" evidence="19">
    <location>
        <begin position="211"/>
        <end position="244"/>
    </location>
</feature>
<dbReference type="PROSITE" id="PS50026">
    <property type="entry name" value="EGF_3"/>
    <property type="match status" value="7"/>
</dbReference>
<evidence type="ECO:0000256" key="2">
    <source>
        <dbReference type="ARBA" id="ARBA00022473"/>
    </source>
</evidence>
<comment type="subcellular location">
    <subcellularLocation>
        <location evidence="1 16">Membrane</location>
        <topology evidence="1 16">Single-pass type I membrane protein</topology>
    </subcellularLocation>
</comment>
<dbReference type="PANTHER" id="PTHR24049">
    <property type="entry name" value="CRUMBS FAMILY MEMBER"/>
    <property type="match status" value="1"/>
</dbReference>
<dbReference type="GO" id="GO:0007417">
    <property type="term" value="P:central nervous system development"/>
    <property type="evidence" value="ECO:0007669"/>
    <property type="project" value="UniProtKB-ARBA"/>
</dbReference>
<keyword evidence="7" id="KW-0221">Differentiation</keyword>
<keyword evidence="4 16" id="KW-0812">Transmembrane</keyword>
<keyword evidence="5 16" id="KW-0732">Signal</keyword>
<evidence type="ECO:0000256" key="6">
    <source>
        <dbReference type="ARBA" id="ARBA00022737"/>
    </source>
</evidence>
<feature type="disulfide bond" evidence="14">
    <location>
        <begin position="499"/>
        <end position="508"/>
    </location>
</feature>
<dbReference type="AlphaFoldDB" id="A0A9D3T0L1"/>
<feature type="signal peptide" evidence="18">
    <location>
        <begin position="1"/>
        <end position="21"/>
    </location>
</feature>
<feature type="disulfide bond" evidence="15">
    <location>
        <begin position="201"/>
        <end position="210"/>
    </location>
</feature>
<dbReference type="Pfam" id="PF12661">
    <property type="entry name" value="hEGF"/>
    <property type="match status" value="1"/>
</dbReference>
<dbReference type="InterPro" id="IPR018097">
    <property type="entry name" value="EGF_Ca-bd_CS"/>
</dbReference>
<feature type="disulfide bond" evidence="14">
    <location>
        <begin position="383"/>
        <end position="392"/>
    </location>
</feature>
<feature type="domain" description="EGF-like" evidence="19">
    <location>
        <begin position="277"/>
        <end position="315"/>
    </location>
</feature>
<feature type="disulfide bond" evidence="15">
    <location>
        <begin position="181"/>
        <end position="193"/>
    </location>
</feature>
<feature type="domain" description="EGF-like" evidence="19">
    <location>
        <begin position="433"/>
        <end position="469"/>
    </location>
</feature>
<dbReference type="SMART" id="SM00051">
    <property type="entry name" value="DSL"/>
    <property type="match status" value="1"/>
</dbReference>
<feature type="disulfide bond" evidence="14">
    <location>
        <begin position="480"/>
        <end position="497"/>
    </location>
</feature>
<dbReference type="PRINTS" id="PR00010">
    <property type="entry name" value="EGFBLOOD"/>
</dbReference>
<feature type="disulfide bond" evidence="14">
    <location>
        <begin position="364"/>
        <end position="381"/>
    </location>
</feature>
<comment type="caution">
    <text evidence="14">Lacks conserved residue(s) required for the propagation of feature annotation.</text>
</comment>
<dbReference type="OrthoDB" id="283575at2759"/>
<evidence type="ECO:0000256" key="9">
    <source>
        <dbReference type="ARBA" id="ARBA00022843"/>
    </source>
</evidence>
<evidence type="ECO:0000256" key="7">
    <source>
        <dbReference type="ARBA" id="ARBA00022782"/>
    </source>
</evidence>
<feature type="disulfide bond" evidence="14">
    <location>
        <begin position="234"/>
        <end position="243"/>
    </location>
</feature>
<feature type="chain" id="PRO_5039395034" description="Delta-like protein" evidence="18">
    <location>
        <begin position="22"/>
        <end position="685"/>
    </location>
</feature>
<feature type="disulfide bond" evidence="14">
    <location>
        <begin position="305"/>
        <end position="314"/>
    </location>
</feature>
<dbReference type="Pfam" id="PF01414">
    <property type="entry name" value="DSL"/>
    <property type="match status" value="1"/>
</dbReference>
<feature type="disulfide bond" evidence="14">
    <location>
        <begin position="343"/>
        <end position="352"/>
    </location>
</feature>
<dbReference type="GO" id="GO:0045597">
    <property type="term" value="P:positive regulation of cell differentiation"/>
    <property type="evidence" value="ECO:0007669"/>
    <property type="project" value="UniProtKB-ARBA"/>
</dbReference>
<feature type="domain" description="EGF-like" evidence="19">
    <location>
        <begin position="395"/>
        <end position="431"/>
    </location>
</feature>
<keyword evidence="12 14" id="KW-1015">Disulfide bond</keyword>
<dbReference type="InterPro" id="IPR001774">
    <property type="entry name" value="DSL"/>
</dbReference>
<dbReference type="GO" id="GO:0060218">
    <property type="term" value="P:hematopoietic stem cell differentiation"/>
    <property type="evidence" value="ECO:0007669"/>
    <property type="project" value="UniProtKB-ARBA"/>
</dbReference>
<sequence>MAAWLTFSVLLSTTILTQVFGSGVFEVDLQEFKNNKGLLANGNACKPDCRTFFRVCLKNYQAVVSPGDCIFGTAITPVLGSNSFSTVGGGTLGRLIRLPFNFGWPGSFSLIIEAWYSPLADQPVDTNDPELLISFFAIQRKLEVGDEWSRDVQAGKQTELRYSYRFICNENYYGESCSKICAPRDDRFGHYTCNTDGQISCLPGWKGNYCDEPICLEGCSPRNGNCTKPGECACREGWQGTFCNECKKYPKCKHGTCEQPWQCNCKEGWGGLFCDQDLNYCTHHSPCLNGATCMNTGQGSYTCSCRPGFTGVDCELKVKECDSSPCRNGGKCTDLEGGYRCTCPQGFEGVHCEHSLLTCADSPCFHSGKCHEKDNGRSYACECPRSFTGLNCEKRVDKCTSLPCANGGLCLLHGSVRVCSCRAGFTGQRCEININECAQNPCANGGTCMDRINGYSCMCTPGYAGHSCDITTDTCAARPCLNRATCIAGGEGQPTMCACAAGFTGPRCEHFATTLPITAAAEHDSRLQWAAVALGMALVALLVLLAMVIIALQHVQRLGAAGERDKAMNNISGVQRDNLIPASQLKNTNKKASLEVDCSLEKTNYKHNNYHLDYNSTKDCKQESSHQDKSHNYEKRLEEKIPLSRMCSEKPECRISTISSPRDLAYQSVFIIAEERNECVLATEV</sequence>
<dbReference type="FunFam" id="2.10.25.10:FF:000472">
    <property type="entry name" value="Uncharacterized protein, isoform A"/>
    <property type="match status" value="1"/>
</dbReference>
<dbReference type="SMART" id="SM00181">
    <property type="entry name" value="EGF"/>
    <property type="match status" value="8"/>
</dbReference>
<dbReference type="GO" id="GO:0016020">
    <property type="term" value="C:membrane"/>
    <property type="evidence" value="ECO:0007669"/>
    <property type="project" value="UniProtKB-SubCell"/>
</dbReference>
<dbReference type="PROSITE" id="PS01187">
    <property type="entry name" value="EGF_CA"/>
    <property type="match status" value="1"/>
</dbReference>
<evidence type="ECO:0000256" key="11">
    <source>
        <dbReference type="ARBA" id="ARBA00023136"/>
    </source>
</evidence>
<evidence type="ECO:0000313" key="21">
    <source>
        <dbReference type="EMBL" id="KAG7461325.1"/>
    </source>
</evidence>
<keyword evidence="10 16" id="KW-1133">Transmembrane helix</keyword>
<evidence type="ECO:0000256" key="14">
    <source>
        <dbReference type="PROSITE-ProRule" id="PRU00076"/>
    </source>
</evidence>
<dbReference type="FunFam" id="2.10.25.10:FF:000012">
    <property type="entry name" value="Delta-like protein"/>
    <property type="match status" value="2"/>
</dbReference>
<evidence type="ECO:0000313" key="22">
    <source>
        <dbReference type="Proteomes" id="UP001046870"/>
    </source>
</evidence>
<gene>
    <name evidence="21" type="ORF">MATL_G00208900</name>
</gene>
<keyword evidence="13" id="KW-0325">Glycoprotein</keyword>
<dbReference type="Gene3D" id="2.60.40.3510">
    <property type="match status" value="1"/>
</dbReference>
<dbReference type="FunFam" id="2.10.25.10:FF:000064">
    <property type="entry name" value="Delta-like protein"/>
    <property type="match status" value="1"/>
</dbReference>
<feature type="domain" description="DSL" evidence="20">
    <location>
        <begin position="166"/>
        <end position="210"/>
    </location>
</feature>
<dbReference type="PROSITE" id="PS51051">
    <property type="entry name" value="DSL"/>
    <property type="match status" value="1"/>
</dbReference>
<organism evidence="21 22">
    <name type="scientific">Megalops atlanticus</name>
    <name type="common">Tarpon</name>
    <name type="synonym">Clupea gigantea</name>
    <dbReference type="NCBI Taxonomy" id="7932"/>
    <lineage>
        <taxon>Eukaryota</taxon>
        <taxon>Metazoa</taxon>
        <taxon>Chordata</taxon>
        <taxon>Craniata</taxon>
        <taxon>Vertebrata</taxon>
        <taxon>Euteleostomi</taxon>
        <taxon>Actinopterygii</taxon>
        <taxon>Neopterygii</taxon>
        <taxon>Teleostei</taxon>
        <taxon>Elopiformes</taxon>
        <taxon>Megalopidae</taxon>
        <taxon>Megalops</taxon>
    </lineage>
</organism>
<dbReference type="GO" id="GO:0007219">
    <property type="term" value="P:Notch signaling pathway"/>
    <property type="evidence" value="ECO:0007669"/>
    <property type="project" value="InterPro"/>
</dbReference>
<keyword evidence="9" id="KW-0832">Ubl conjugation</keyword>